<evidence type="ECO:0000313" key="2">
    <source>
        <dbReference type="EMBL" id="KXT03060.1"/>
    </source>
</evidence>
<sequence length="513" mass="57968">MTNTAGLASRISRLPVELQDRIYAYASVPAPHPERILIPNTRDRATDPSIPPANGNCVFLKLPEELRAAILGVELPAKHSIIKPTCGELTRKASSKPPKRNRTSDLMVINKEIKRSVTLAVYQEREFEVHVHQGTYTAGVEVLDVGRQPLHFQLDTQDARFERFTEHGDFKFGQLKKIHLKIYQPEGEARDKITTSNTYFIHQGLCGLLERNQEKEQDRIVSIRISFASPGPDEQFSATGRAQIMSKEHYWWDPDHKKPRSTCLQGLSDVELVLRPFSRLSKVHNVNIELPKGVAGHTPTIQFKNDLIRSMTCKDNEYSLPAHDILEAQMQGPRIAAENFIRYKKYGGKPGNDVADIDAYELFEHTPDLWPKRDRSRGSEVVSPTKSKRQKTAMLRHGSSLGLEFGQIDLTDKNEYFEEPFEWEHVSGEEQRAMIKEQRAIEQSLKDSQSGNIRCEPSDDSAGGVPLTGQLHRMRFLGGIDRAGPPARNQALDNAWPPILPDNVCVTDNDEKS</sequence>
<organism evidence="2 3">
    <name type="scientific">Pseudocercospora eumusae</name>
    <dbReference type="NCBI Taxonomy" id="321146"/>
    <lineage>
        <taxon>Eukaryota</taxon>
        <taxon>Fungi</taxon>
        <taxon>Dikarya</taxon>
        <taxon>Ascomycota</taxon>
        <taxon>Pezizomycotina</taxon>
        <taxon>Dothideomycetes</taxon>
        <taxon>Dothideomycetidae</taxon>
        <taxon>Mycosphaerellales</taxon>
        <taxon>Mycosphaerellaceae</taxon>
        <taxon>Pseudocercospora</taxon>
    </lineage>
</organism>
<dbReference type="EMBL" id="LFZN01000034">
    <property type="protein sequence ID" value="KXT03060.1"/>
    <property type="molecule type" value="Genomic_DNA"/>
</dbReference>
<comment type="caution">
    <text evidence="2">The sequence shown here is derived from an EMBL/GenBank/DDBJ whole genome shotgun (WGS) entry which is preliminary data.</text>
</comment>
<feature type="region of interest" description="Disordered" evidence="1">
    <location>
        <begin position="371"/>
        <end position="390"/>
    </location>
</feature>
<dbReference type="AlphaFoldDB" id="A0A139HKU4"/>
<gene>
    <name evidence="2" type="ORF">AC578_694</name>
</gene>
<dbReference type="OrthoDB" id="3939615at2759"/>
<feature type="region of interest" description="Disordered" evidence="1">
    <location>
        <begin position="445"/>
        <end position="465"/>
    </location>
</feature>
<proteinExistence type="predicted"/>
<reference evidence="2 3" key="1">
    <citation type="submission" date="2015-07" db="EMBL/GenBank/DDBJ databases">
        <title>Comparative genomics of the Sigatoka disease complex on banana suggests a link between parallel evolutionary changes in Pseudocercospora fijiensis and Pseudocercospora eumusae and increased virulence on the banana host.</title>
        <authorList>
            <person name="Chang T.-C."/>
            <person name="Salvucci A."/>
            <person name="Crous P.W."/>
            <person name="Stergiopoulos I."/>
        </authorList>
    </citation>
    <scope>NUCLEOTIDE SEQUENCE [LARGE SCALE GENOMIC DNA]</scope>
    <source>
        <strain evidence="2 3">CBS 114824</strain>
    </source>
</reference>
<evidence type="ECO:0000256" key="1">
    <source>
        <dbReference type="SAM" id="MobiDB-lite"/>
    </source>
</evidence>
<accession>A0A139HKU4</accession>
<protein>
    <submittedName>
        <fullName evidence="2">Uncharacterized protein</fullName>
    </submittedName>
</protein>
<dbReference type="STRING" id="321146.A0A139HKU4"/>
<dbReference type="Proteomes" id="UP000070133">
    <property type="component" value="Unassembled WGS sequence"/>
</dbReference>
<keyword evidence="3" id="KW-1185">Reference proteome</keyword>
<evidence type="ECO:0000313" key="3">
    <source>
        <dbReference type="Proteomes" id="UP000070133"/>
    </source>
</evidence>
<name>A0A139HKU4_9PEZI</name>